<dbReference type="AlphaFoldDB" id="D2VYQ3"/>
<dbReference type="VEuPathDB" id="AmoebaDB:NAEGRDRAFT_74202"/>
<name>D2VYQ3_NAEGR</name>
<gene>
    <name evidence="2" type="ORF">NAEGRDRAFT_74202</name>
</gene>
<feature type="compositionally biased region" description="Polar residues" evidence="1">
    <location>
        <begin position="132"/>
        <end position="150"/>
    </location>
</feature>
<proteinExistence type="predicted"/>
<organism evidence="3">
    <name type="scientific">Naegleria gruberi</name>
    <name type="common">Amoeba</name>
    <dbReference type="NCBI Taxonomy" id="5762"/>
    <lineage>
        <taxon>Eukaryota</taxon>
        <taxon>Discoba</taxon>
        <taxon>Heterolobosea</taxon>
        <taxon>Tetramitia</taxon>
        <taxon>Eutetramitia</taxon>
        <taxon>Vahlkampfiidae</taxon>
        <taxon>Naegleria</taxon>
    </lineage>
</organism>
<feature type="region of interest" description="Disordered" evidence="1">
    <location>
        <begin position="77"/>
        <end position="110"/>
    </location>
</feature>
<reference evidence="2 3" key="1">
    <citation type="journal article" date="2010" name="Cell">
        <title>The genome of Naegleria gruberi illuminates early eukaryotic versatility.</title>
        <authorList>
            <person name="Fritz-Laylin L.K."/>
            <person name="Prochnik S.E."/>
            <person name="Ginger M.L."/>
            <person name="Dacks J.B."/>
            <person name="Carpenter M.L."/>
            <person name="Field M.C."/>
            <person name="Kuo A."/>
            <person name="Paredez A."/>
            <person name="Chapman J."/>
            <person name="Pham J."/>
            <person name="Shu S."/>
            <person name="Neupane R."/>
            <person name="Cipriano M."/>
            <person name="Mancuso J."/>
            <person name="Tu H."/>
            <person name="Salamov A."/>
            <person name="Lindquist E."/>
            <person name="Shapiro H."/>
            <person name="Lucas S."/>
            <person name="Grigoriev I.V."/>
            <person name="Cande W.Z."/>
            <person name="Fulton C."/>
            <person name="Rokhsar D.S."/>
            <person name="Dawson S.C."/>
        </authorList>
    </citation>
    <scope>NUCLEOTIDE SEQUENCE [LARGE SCALE GENOMIC DNA]</scope>
    <source>
        <strain evidence="2 3">NEG-M</strain>
    </source>
</reference>
<accession>D2VYQ3</accession>
<dbReference type="InParanoid" id="D2VYQ3"/>
<dbReference type="RefSeq" id="XP_002670846.1">
    <property type="nucleotide sequence ID" value="XM_002670800.1"/>
</dbReference>
<evidence type="ECO:0000256" key="1">
    <source>
        <dbReference type="SAM" id="MobiDB-lite"/>
    </source>
</evidence>
<evidence type="ECO:0000313" key="3">
    <source>
        <dbReference type="Proteomes" id="UP000006671"/>
    </source>
</evidence>
<dbReference type="GeneID" id="8857997"/>
<protein>
    <submittedName>
        <fullName evidence="2">Predicted protein</fullName>
    </submittedName>
</protein>
<feature type="region of interest" description="Disordered" evidence="1">
    <location>
        <begin position="128"/>
        <end position="159"/>
    </location>
</feature>
<evidence type="ECO:0000313" key="2">
    <source>
        <dbReference type="EMBL" id="EFC38102.1"/>
    </source>
</evidence>
<dbReference type="KEGG" id="ngr:NAEGRDRAFT_74202"/>
<dbReference type="EMBL" id="GG738911">
    <property type="protein sequence ID" value="EFC38102.1"/>
    <property type="molecule type" value="Genomic_DNA"/>
</dbReference>
<sequence>MNSNKQSNRRKSKALKLTVVDFCSSNPTSTTTRRSNNDHADVVDDNCKVMTSKYTEYFSNNSKPFQVISFPFKPSNTCSSGIQKQPKKKRIESHHDDQFGKIQFGNNNTVCSGGGGDDSVVASLHQDRIEESSSNDQQQPSTPTLIQSLPSMDKKRQRRTSITIRELLNYDD</sequence>
<dbReference type="Proteomes" id="UP000006671">
    <property type="component" value="Unassembled WGS sequence"/>
</dbReference>
<keyword evidence="3" id="KW-1185">Reference proteome</keyword>